<gene>
    <name evidence="6" type="ORF">H7C19_21820</name>
</gene>
<evidence type="ECO:0000256" key="1">
    <source>
        <dbReference type="ARBA" id="ARBA00009080"/>
    </source>
</evidence>
<evidence type="ECO:0000256" key="3">
    <source>
        <dbReference type="SAM" id="MobiDB-lite"/>
    </source>
</evidence>
<dbReference type="InterPro" id="IPR051265">
    <property type="entry name" value="HIBADH-related_NP60_sf"/>
</dbReference>
<comment type="caution">
    <text evidence="6">The sequence shown here is derived from an EMBL/GenBank/DDBJ whole genome shotgun (WGS) entry which is preliminary data.</text>
</comment>
<dbReference type="InterPro" id="IPR015815">
    <property type="entry name" value="HIBADH-related"/>
</dbReference>
<evidence type="ECO:0000256" key="2">
    <source>
        <dbReference type="ARBA" id="ARBA00023002"/>
    </source>
</evidence>
<dbReference type="GO" id="GO:0016491">
    <property type="term" value="F:oxidoreductase activity"/>
    <property type="evidence" value="ECO:0007669"/>
    <property type="project" value="UniProtKB-KW"/>
</dbReference>
<feature type="domain" description="6-phosphogluconate dehydrogenase NADP-binding" evidence="4">
    <location>
        <begin position="33"/>
        <end position="187"/>
    </location>
</feature>
<name>A0A7X0RTC2_9BACL</name>
<dbReference type="InterPro" id="IPR006115">
    <property type="entry name" value="6PGDH_NADP-bd"/>
</dbReference>
<feature type="region of interest" description="Disordered" evidence="3">
    <location>
        <begin position="1"/>
        <end position="28"/>
    </location>
</feature>
<dbReference type="GO" id="GO:0050661">
    <property type="term" value="F:NADP binding"/>
    <property type="evidence" value="ECO:0007669"/>
    <property type="project" value="InterPro"/>
</dbReference>
<evidence type="ECO:0000313" key="6">
    <source>
        <dbReference type="EMBL" id="MBB6673319.1"/>
    </source>
</evidence>
<dbReference type="Pfam" id="PF21761">
    <property type="entry name" value="RedAm-like_C"/>
    <property type="match status" value="1"/>
</dbReference>
<feature type="domain" description="NADPH-dependent reductive aminase-like C-terminal" evidence="5">
    <location>
        <begin position="189"/>
        <end position="315"/>
    </location>
</feature>
<sequence length="318" mass="32790">MGFETTKEGYPLHNQNQQSPSPSIASVGTRTPVTIVGLGPMGRALAGAFLRAGHPTTVWNRSPGKADDLAAQGAYRADRIADAVAASPLVIVCVLNDDAVHAILEPVAAALKGRTLVNLTADSPARARGTAAWAAEHGIDYVDGAIMTPTPTIGTPAASVLYSGSSDAFEAVRPALASIGGAVSHLGDDPGRAAAFDVALLDLFWTSMSGYVHALALARTENIPARELAVHAQGIVRILPAIMTSIADQVDAGRYPGDSSNLLSAAAGMTHILHAARHHGLDTSVLTAAKAIAQRAIDAGHGTEGFSRLVEEIRQPSV</sequence>
<dbReference type="Pfam" id="PF03446">
    <property type="entry name" value="NAD_binding_2"/>
    <property type="match status" value="1"/>
</dbReference>
<dbReference type="InterPro" id="IPR036291">
    <property type="entry name" value="NAD(P)-bd_dom_sf"/>
</dbReference>
<dbReference type="SUPFAM" id="SSF51735">
    <property type="entry name" value="NAD(P)-binding Rossmann-fold domains"/>
    <property type="match status" value="1"/>
</dbReference>
<dbReference type="PANTHER" id="PTHR43580:SF2">
    <property type="entry name" value="CYTOKINE-LIKE NUCLEAR FACTOR N-PAC"/>
    <property type="match status" value="1"/>
</dbReference>
<keyword evidence="2" id="KW-0560">Oxidoreductase</keyword>
<evidence type="ECO:0000313" key="7">
    <source>
        <dbReference type="Proteomes" id="UP000547209"/>
    </source>
</evidence>
<accession>A0A7X0RTC2</accession>
<dbReference type="Gene3D" id="1.10.1040.10">
    <property type="entry name" value="N-(1-d-carboxylethyl)-l-norvaline Dehydrogenase, domain 2"/>
    <property type="match status" value="1"/>
</dbReference>
<dbReference type="PANTHER" id="PTHR43580">
    <property type="entry name" value="OXIDOREDUCTASE GLYR1-RELATED"/>
    <property type="match status" value="1"/>
</dbReference>
<dbReference type="AlphaFoldDB" id="A0A7X0RTC2"/>
<feature type="compositionally biased region" description="Polar residues" evidence="3">
    <location>
        <begin position="13"/>
        <end position="28"/>
    </location>
</feature>
<organism evidence="6 7">
    <name type="scientific">Cohnella nanjingensis</name>
    <dbReference type="NCBI Taxonomy" id="1387779"/>
    <lineage>
        <taxon>Bacteria</taxon>
        <taxon>Bacillati</taxon>
        <taxon>Bacillota</taxon>
        <taxon>Bacilli</taxon>
        <taxon>Bacillales</taxon>
        <taxon>Paenibacillaceae</taxon>
        <taxon>Cohnella</taxon>
    </lineage>
</organism>
<dbReference type="Proteomes" id="UP000547209">
    <property type="component" value="Unassembled WGS sequence"/>
</dbReference>
<evidence type="ECO:0000259" key="5">
    <source>
        <dbReference type="Pfam" id="PF21761"/>
    </source>
</evidence>
<dbReference type="PIRSF" id="PIRSF000103">
    <property type="entry name" value="HIBADH"/>
    <property type="match status" value="1"/>
</dbReference>
<dbReference type="InterPro" id="IPR048666">
    <property type="entry name" value="RedAm-like_C"/>
</dbReference>
<protein>
    <submittedName>
        <fullName evidence="6">NAD(P)-dependent oxidoreductase</fullName>
    </submittedName>
</protein>
<dbReference type="Gene3D" id="3.40.50.720">
    <property type="entry name" value="NAD(P)-binding Rossmann-like Domain"/>
    <property type="match status" value="1"/>
</dbReference>
<reference evidence="6 7" key="1">
    <citation type="submission" date="2020-08" db="EMBL/GenBank/DDBJ databases">
        <title>Cohnella phylogeny.</title>
        <authorList>
            <person name="Dunlap C."/>
        </authorList>
    </citation>
    <scope>NUCLEOTIDE SEQUENCE [LARGE SCALE GENOMIC DNA]</scope>
    <source>
        <strain evidence="6 7">DSM 28246</strain>
    </source>
</reference>
<evidence type="ECO:0000259" key="4">
    <source>
        <dbReference type="Pfam" id="PF03446"/>
    </source>
</evidence>
<proteinExistence type="inferred from homology"/>
<comment type="similarity">
    <text evidence="1">Belongs to the HIBADH-related family.</text>
</comment>
<keyword evidence="7" id="KW-1185">Reference proteome</keyword>
<dbReference type="InterPro" id="IPR013328">
    <property type="entry name" value="6PGD_dom2"/>
</dbReference>
<dbReference type="EMBL" id="JACJVP010000037">
    <property type="protein sequence ID" value="MBB6673319.1"/>
    <property type="molecule type" value="Genomic_DNA"/>
</dbReference>